<organism evidence="2 3">
    <name type="scientific">Holothuria leucospilota</name>
    <name type="common">Black long sea cucumber</name>
    <name type="synonym">Mertensiothuria leucospilota</name>
    <dbReference type="NCBI Taxonomy" id="206669"/>
    <lineage>
        <taxon>Eukaryota</taxon>
        <taxon>Metazoa</taxon>
        <taxon>Echinodermata</taxon>
        <taxon>Eleutherozoa</taxon>
        <taxon>Echinozoa</taxon>
        <taxon>Holothuroidea</taxon>
        <taxon>Aspidochirotacea</taxon>
        <taxon>Aspidochirotida</taxon>
        <taxon>Holothuriidae</taxon>
        <taxon>Holothuria</taxon>
    </lineage>
</organism>
<evidence type="ECO:0000313" key="3">
    <source>
        <dbReference type="Proteomes" id="UP001152320"/>
    </source>
</evidence>
<dbReference type="PANTHER" id="PTHR47456">
    <property type="entry name" value="PHD-TYPE DOMAIN-CONTAINING PROTEIN"/>
    <property type="match status" value="1"/>
</dbReference>
<keyword evidence="3" id="KW-1185">Reference proteome</keyword>
<reference evidence="2" key="1">
    <citation type="submission" date="2021-10" db="EMBL/GenBank/DDBJ databases">
        <title>Tropical sea cucumber genome reveals ecological adaptation and Cuvierian tubules defense mechanism.</title>
        <authorList>
            <person name="Chen T."/>
        </authorList>
    </citation>
    <scope>NUCLEOTIDE SEQUENCE</scope>
    <source>
        <strain evidence="2">Nanhai2018</strain>
        <tissue evidence="2">Muscle</tissue>
    </source>
</reference>
<feature type="compositionally biased region" description="Basic and acidic residues" evidence="1">
    <location>
        <begin position="351"/>
        <end position="366"/>
    </location>
</feature>
<dbReference type="GO" id="GO:0003700">
    <property type="term" value="F:DNA-binding transcription factor activity"/>
    <property type="evidence" value="ECO:0007669"/>
    <property type="project" value="InterPro"/>
</dbReference>
<protein>
    <submittedName>
        <fullName evidence="2">Calcium-responsive transcription factor</fullName>
    </submittedName>
</protein>
<feature type="region of interest" description="Disordered" evidence="1">
    <location>
        <begin position="336"/>
        <end position="377"/>
    </location>
</feature>
<dbReference type="EMBL" id="JAIZAY010000018">
    <property type="protein sequence ID" value="KAJ8024977.1"/>
    <property type="molecule type" value="Genomic_DNA"/>
</dbReference>
<evidence type="ECO:0000313" key="2">
    <source>
        <dbReference type="EMBL" id="KAJ8024977.1"/>
    </source>
</evidence>
<proteinExistence type="predicted"/>
<dbReference type="InterPro" id="IPR029309">
    <property type="entry name" value="CaRF"/>
</dbReference>
<dbReference type="Pfam" id="PF15299">
    <property type="entry name" value="ALS2CR8"/>
    <property type="match status" value="1"/>
</dbReference>
<dbReference type="Proteomes" id="UP001152320">
    <property type="component" value="Chromosome 18"/>
</dbReference>
<gene>
    <name evidence="2" type="ORF">HOLleu_35050</name>
</gene>
<name>A0A9Q1BHI5_HOLLE</name>
<evidence type="ECO:0000256" key="1">
    <source>
        <dbReference type="SAM" id="MobiDB-lite"/>
    </source>
</evidence>
<dbReference type="OrthoDB" id="6113703at2759"/>
<feature type="compositionally biased region" description="Acidic residues" evidence="1">
    <location>
        <begin position="336"/>
        <end position="350"/>
    </location>
</feature>
<accession>A0A9Q1BHI5</accession>
<sequence length="424" mass="49635">MADSSDKTTTDEGDPLDLEFPKLFYVGNMDSVRDVIQNYELKTRTQFAGNRESKHFDTNWSIYSEPSRHRITWQDREGRYERIPYDGIPFFVVGKRSMSCTFGPTYRSKVVEKNRKENELMGKKNRRVPPRSVDCPALISIREIHKFPEFCIPDAKNTKSQREKVMRALKEAIQNKTVTGERRFYVTLPRMSDHKGHDFDKDVYKLRTDPRVTKKITDLIYRRVFDPKKLKELVIKYVQEDLFKDCTAPPLTDARFYPSQRRILNISYNTRTKMQEEGIAVPIPLLSDPRNRKKKKKRLEEVKRQEGNAVYDEALVEKPVDAAEMLLMLDQPCREEEVEMTMSSDEDENEKEGGKSSEKEDSERSETANVQVEEVVELHPDKQDCLDLIERIKPLILFTNNPEPIGRLKEVLERTLEELENGME</sequence>
<dbReference type="PANTHER" id="PTHR47456:SF1">
    <property type="entry name" value="PHD-TYPE DOMAIN-CONTAINING PROTEIN"/>
    <property type="match status" value="1"/>
</dbReference>
<dbReference type="AlphaFoldDB" id="A0A9Q1BHI5"/>
<comment type="caution">
    <text evidence="2">The sequence shown here is derived from an EMBL/GenBank/DDBJ whole genome shotgun (WGS) entry which is preliminary data.</text>
</comment>